<name>A0A316Z8G2_9BASI</name>
<gene>
    <name evidence="1" type="ORF">FA09DRAFT_29555</name>
</gene>
<evidence type="ECO:0000313" key="2">
    <source>
        <dbReference type="Proteomes" id="UP000245946"/>
    </source>
</evidence>
<keyword evidence="2" id="KW-1185">Reference proteome</keyword>
<dbReference type="Proteomes" id="UP000245946">
    <property type="component" value="Unassembled WGS sequence"/>
</dbReference>
<evidence type="ECO:0000313" key="1">
    <source>
        <dbReference type="EMBL" id="PWN97861.1"/>
    </source>
</evidence>
<dbReference type="PANTHER" id="PTHR35040">
    <property type="match status" value="1"/>
</dbReference>
<dbReference type="InterPro" id="IPR021986">
    <property type="entry name" value="Spherulin4"/>
</dbReference>
<evidence type="ECO:0008006" key="3">
    <source>
        <dbReference type="Google" id="ProtNLM"/>
    </source>
</evidence>
<dbReference type="GeneID" id="37267670"/>
<sequence>MAWPAMRRVVRRKSSPPLPALVGRPRVLFCLFIWPVEPSYWQPLLNAIRTRSDLDFLIIINPNSGPGEWEPPHEHHLAAVPLLRGAASAGQIVELVGYVTTRWGERAPHLVHRDVDRYAAWPSSSGRADMALDGIYFDESTWHEFGARYYREMAEYARSKQWGQWRSDASVPSSHQARSDLVVLNPGCWVHQDYYAFSDLIIVHEQTVQKFDIGPLRHVPMPFRRVPRHKFGVLLHDGPPPADEERPGHRSPGFTLSNPACHAFSPDTPLTTRGITELCLQRLGVGAFFLTNLSLAQTDIYASFGSNFDEWIACCSDAVRSLQHAAD</sequence>
<dbReference type="AlphaFoldDB" id="A0A316Z8G2"/>
<organism evidence="1 2">
    <name type="scientific">Tilletiopsis washingtonensis</name>
    <dbReference type="NCBI Taxonomy" id="58919"/>
    <lineage>
        <taxon>Eukaryota</taxon>
        <taxon>Fungi</taxon>
        <taxon>Dikarya</taxon>
        <taxon>Basidiomycota</taxon>
        <taxon>Ustilaginomycotina</taxon>
        <taxon>Exobasidiomycetes</taxon>
        <taxon>Entylomatales</taxon>
        <taxon>Entylomatales incertae sedis</taxon>
        <taxon>Tilletiopsis</taxon>
    </lineage>
</organism>
<reference evidence="1 2" key="1">
    <citation type="journal article" date="2018" name="Mol. Biol. Evol.">
        <title>Broad Genomic Sampling Reveals a Smut Pathogenic Ancestry of the Fungal Clade Ustilaginomycotina.</title>
        <authorList>
            <person name="Kijpornyongpan T."/>
            <person name="Mondo S.J."/>
            <person name="Barry K."/>
            <person name="Sandor L."/>
            <person name="Lee J."/>
            <person name="Lipzen A."/>
            <person name="Pangilinan J."/>
            <person name="LaButti K."/>
            <person name="Hainaut M."/>
            <person name="Henrissat B."/>
            <person name="Grigoriev I.V."/>
            <person name="Spatafora J.W."/>
            <person name="Aime M.C."/>
        </authorList>
    </citation>
    <scope>NUCLEOTIDE SEQUENCE [LARGE SCALE GENOMIC DNA]</scope>
    <source>
        <strain evidence="1 2">MCA 4186</strain>
    </source>
</reference>
<dbReference type="PANTHER" id="PTHR35040:SF9">
    <property type="entry name" value="4-LIKE CELL SURFACE PROTEIN, PUTATIVE (AFU_ORTHOLOGUE AFUA_4G14080)-RELATED"/>
    <property type="match status" value="1"/>
</dbReference>
<accession>A0A316Z8G2</accession>
<dbReference type="EMBL" id="KZ819293">
    <property type="protein sequence ID" value="PWN97861.1"/>
    <property type="molecule type" value="Genomic_DNA"/>
</dbReference>
<dbReference type="OrthoDB" id="5342184at2759"/>
<proteinExistence type="predicted"/>
<protein>
    <recommendedName>
        <fullName evidence="3">Spherulin-4</fullName>
    </recommendedName>
</protein>
<dbReference type="RefSeq" id="XP_025598140.1">
    <property type="nucleotide sequence ID" value="XM_025740124.1"/>
</dbReference>
<dbReference type="Pfam" id="PF12138">
    <property type="entry name" value="Spherulin4"/>
    <property type="match status" value="1"/>
</dbReference>